<evidence type="ECO:0000256" key="3">
    <source>
        <dbReference type="ARBA" id="ARBA00022840"/>
    </source>
</evidence>
<evidence type="ECO:0000313" key="5">
    <source>
        <dbReference type="EMBL" id="GAD90021.1"/>
    </source>
</evidence>
<dbReference type="PANTHER" id="PTHR42711:SF1">
    <property type="entry name" value="ABC-TRANSPORT PROTEIN, ATP-BINDING COMPONENT"/>
    <property type="match status" value="1"/>
</dbReference>
<dbReference type="GO" id="GO:0016887">
    <property type="term" value="F:ATP hydrolysis activity"/>
    <property type="evidence" value="ECO:0007669"/>
    <property type="project" value="InterPro"/>
</dbReference>
<keyword evidence="3 5" id="KW-0067">ATP-binding</keyword>
<evidence type="ECO:0000256" key="1">
    <source>
        <dbReference type="ARBA" id="ARBA00022448"/>
    </source>
</evidence>
<feature type="domain" description="ABC transporter" evidence="4">
    <location>
        <begin position="21"/>
        <end position="255"/>
    </location>
</feature>
<dbReference type="InterPro" id="IPR003439">
    <property type="entry name" value="ABC_transporter-like_ATP-bd"/>
</dbReference>
<dbReference type="InterPro" id="IPR050763">
    <property type="entry name" value="ABC_transporter_ATP-binding"/>
</dbReference>
<dbReference type="AlphaFoldDB" id="V5FJU9"/>
<dbReference type="OrthoDB" id="9778870at2"/>
<keyword evidence="1" id="KW-0813">Transport</keyword>
<gene>
    <name evidence="5" type="ORF">VHA01S_031_00330</name>
</gene>
<dbReference type="RefSeq" id="WP_023404375.1">
    <property type="nucleotide sequence ID" value="NZ_BAUJ01000031.1"/>
</dbReference>
<keyword evidence="2" id="KW-0547">Nucleotide-binding</keyword>
<keyword evidence="6" id="KW-1185">Reference proteome</keyword>
<evidence type="ECO:0000259" key="4">
    <source>
        <dbReference type="PROSITE" id="PS50893"/>
    </source>
</evidence>
<dbReference type="EMBL" id="BAUJ01000031">
    <property type="protein sequence ID" value="GAD90021.1"/>
    <property type="molecule type" value="Genomic_DNA"/>
</dbReference>
<evidence type="ECO:0000313" key="6">
    <source>
        <dbReference type="Proteomes" id="UP000017800"/>
    </source>
</evidence>
<evidence type="ECO:0000256" key="2">
    <source>
        <dbReference type="ARBA" id="ARBA00022741"/>
    </source>
</evidence>
<protein>
    <submittedName>
        <fullName evidence="5">Putative ABC transporter ATP-binding protein</fullName>
    </submittedName>
</protein>
<dbReference type="PROSITE" id="PS50893">
    <property type="entry name" value="ABC_TRANSPORTER_2"/>
    <property type="match status" value="1"/>
</dbReference>
<dbReference type="SMART" id="SM00382">
    <property type="entry name" value="AAA"/>
    <property type="match status" value="1"/>
</dbReference>
<proteinExistence type="predicted"/>
<dbReference type="SUPFAM" id="SSF52540">
    <property type="entry name" value="P-loop containing nucleoside triphosphate hydrolases"/>
    <property type="match status" value="1"/>
</dbReference>
<dbReference type="Gene3D" id="3.40.50.300">
    <property type="entry name" value="P-loop containing nucleotide triphosphate hydrolases"/>
    <property type="match status" value="1"/>
</dbReference>
<dbReference type="InterPro" id="IPR003593">
    <property type="entry name" value="AAA+_ATPase"/>
</dbReference>
<reference evidence="5 6" key="1">
    <citation type="submission" date="2013-11" db="EMBL/GenBank/DDBJ databases">
        <title>Whole genome shotgun sequence of Vibrio halioticoli NBRC 102217.</title>
        <authorList>
            <person name="Isaki S."/>
            <person name="Kimura A."/>
            <person name="Ohji S."/>
            <person name="Hosoyama A."/>
            <person name="Fujita N."/>
            <person name="Hashimoto M."/>
            <person name="Hosoyama Y."/>
            <person name="Yamazoe A."/>
        </authorList>
    </citation>
    <scope>NUCLEOTIDE SEQUENCE [LARGE SCALE GENOMIC DNA]</scope>
    <source>
        <strain evidence="5 6">NBRC 102217</strain>
    </source>
</reference>
<dbReference type="Proteomes" id="UP000017800">
    <property type="component" value="Unassembled WGS sequence"/>
</dbReference>
<dbReference type="InterPro" id="IPR027417">
    <property type="entry name" value="P-loop_NTPase"/>
</dbReference>
<accession>V5FJU9</accession>
<comment type="caution">
    <text evidence="5">The sequence shown here is derived from an EMBL/GenBank/DDBJ whole genome shotgun (WGS) entry which is preliminary data.</text>
</comment>
<dbReference type="PANTHER" id="PTHR42711">
    <property type="entry name" value="ABC TRANSPORTER ATP-BINDING PROTEIN"/>
    <property type="match status" value="1"/>
</dbReference>
<name>V5FJU9_9VIBR</name>
<dbReference type="Pfam" id="PF00005">
    <property type="entry name" value="ABC_tran"/>
    <property type="match status" value="1"/>
</dbReference>
<sequence>MIDVSHLSKSYFVTTPAKSWRQRLALFSTRPQREIKALDTVSFQVEKGSICGIIGLNGAGKSTLIKILTGVISQSSGRCLVDSMSPRDNRRRYTSGIGVVFGQRTQLLWDLPATQTFQLHQRIYQIPQSRYRRNVVEFGDILGVNEFADRPVRLLSLGQRMRAEIMVALLHDPHVLFLDEPTIGLDVLVKDKIRGAISSLVQERGTTVILTSHDMTDIEQLSQQLLLLDQGRVKFSGNQDAFASIHKAAKTYRFRLTNTFAHPLLAQASEEEPGVYSISEPSVEGESELLSQLCAELPLAALSVESHCLENLVKTYFRQSE</sequence>
<dbReference type="eggNOG" id="COG4586">
    <property type="taxonomic scope" value="Bacteria"/>
</dbReference>
<organism evidence="5 6">
    <name type="scientific">Vibrio halioticoli NBRC 102217</name>
    <dbReference type="NCBI Taxonomy" id="1219072"/>
    <lineage>
        <taxon>Bacteria</taxon>
        <taxon>Pseudomonadati</taxon>
        <taxon>Pseudomonadota</taxon>
        <taxon>Gammaproteobacteria</taxon>
        <taxon>Vibrionales</taxon>
        <taxon>Vibrionaceae</taxon>
        <taxon>Vibrio</taxon>
    </lineage>
</organism>
<dbReference type="GO" id="GO:0005524">
    <property type="term" value="F:ATP binding"/>
    <property type="evidence" value="ECO:0007669"/>
    <property type="project" value="UniProtKB-KW"/>
</dbReference>